<dbReference type="GO" id="GO:0003723">
    <property type="term" value="F:RNA binding"/>
    <property type="evidence" value="ECO:0007669"/>
    <property type="project" value="UniProtKB-UniRule"/>
</dbReference>
<evidence type="ECO:0000256" key="9">
    <source>
        <dbReference type="ARBA" id="ARBA00049478"/>
    </source>
</evidence>
<keyword evidence="5 10" id="KW-0808">Transferase</keyword>
<comment type="similarity">
    <text evidence="10 11">Belongs to the class I-like SAM-binding methyltransferase superfamily. rRNA adenine N(6)-methyltransferase family.</text>
</comment>
<dbReference type="PROSITE" id="PS51689">
    <property type="entry name" value="SAM_RNA_A_N6_MT"/>
    <property type="match status" value="1"/>
</dbReference>
<dbReference type="SMART" id="SM00650">
    <property type="entry name" value="rADc"/>
    <property type="match status" value="1"/>
</dbReference>
<dbReference type="Pfam" id="PF00398">
    <property type="entry name" value="RrnaAD"/>
    <property type="match status" value="1"/>
</dbReference>
<dbReference type="GO" id="GO:0052909">
    <property type="term" value="F:18S rRNA (adenine(1779)-N(6)/adenine(1780)-N(6))-dimethyltransferase activity"/>
    <property type="evidence" value="ECO:0007669"/>
    <property type="project" value="UniProtKB-EC"/>
</dbReference>
<dbReference type="PANTHER" id="PTHR11727:SF17">
    <property type="entry name" value="DIMETHYLADENOSINE TRANSFERASE 1, MITOCHONDRIAL"/>
    <property type="match status" value="1"/>
</dbReference>
<dbReference type="Gene3D" id="1.10.8.100">
    <property type="entry name" value="Ribosomal RNA adenine dimethylase-like, domain 2"/>
    <property type="match status" value="1"/>
</dbReference>
<keyword evidence="4 10" id="KW-0489">Methyltransferase</keyword>
<sequence>MSRRLPALPKIHDLLKIYDITAKSDLSQNFILDKNVTDTIVAKAKIKPENSLVVEVGPGPGLLTRSLLDAGVKNLIAIERDERFKPLLSQLQDASEGRFTPIMDDALKIKHETIIEMVKDKKIDSVHIIGNLPFNIATSLLLSWLRMLKKSEGLLGLPNPSMCLMFQYEVGKRIASETDGRLRGRLSVMAQSLCQSQHVYTISPASFVPRPKVKGSLVRMTKLNEPLLQSSFESLENITRFLFSMRRKSIGSIIKHVDEDVSKYFKQANIELSDRPENISTKEMCGLAKVLEEDGINWDIFNTSTSRKAKNRGF</sequence>
<feature type="binding site" evidence="10">
    <location>
        <position position="105"/>
    </location>
    <ligand>
        <name>S-adenosyl-L-methionine</name>
        <dbReference type="ChEBI" id="CHEBI:59789"/>
    </ligand>
</feature>
<feature type="binding site" evidence="10">
    <location>
        <position position="29"/>
    </location>
    <ligand>
        <name>S-adenosyl-L-methionine</name>
        <dbReference type="ChEBI" id="CHEBI:59789"/>
    </ligand>
</feature>
<feature type="domain" description="Ribosomal RNA adenine methylase transferase N-terminal" evidence="12">
    <location>
        <begin position="36"/>
        <end position="224"/>
    </location>
</feature>
<dbReference type="GO" id="GO:0034246">
    <property type="term" value="F:mitochondrial transcription factor activity"/>
    <property type="evidence" value="ECO:0007669"/>
    <property type="project" value="TreeGrafter"/>
</dbReference>
<dbReference type="EC" id="2.1.1.-" evidence="11"/>
<dbReference type="PANTHER" id="PTHR11727">
    <property type="entry name" value="DIMETHYLADENOSINE TRANSFERASE"/>
    <property type="match status" value="1"/>
</dbReference>
<dbReference type="PROSITE" id="PS01131">
    <property type="entry name" value="RRNA_A_DIMETH"/>
    <property type="match status" value="1"/>
</dbReference>
<dbReference type="OrthoDB" id="16079at2759"/>
<evidence type="ECO:0000256" key="5">
    <source>
        <dbReference type="ARBA" id="ARBA00022679"/>
    </source>
</evidence>
<organism evidence="13 14">
    <name type="scientific">Smittium megazygosporum</name>
    <dbReference type="NCBI Taxonomy" id="133381"/>
    <lineage>
        <taxon>Eukaryota</taxon>
        <taxon>Fungi</taxon>
        <taxon>Fungi incertae sedis</taxon>
        <taxon>Zoopagomycota</taxon>
        <taxon>Kickxellomycotina</taxon>
        <taxon>Harpellomycetes</taxon>
        <taxon>Harpellales</taxon>
        <taxon>Legeriomycetaceae</taxon>
        <taxon>Smittium</taxon>
    </lineage>
</organism>
<dbReference type="GO" id="GO:0005759">
    <property type="term" value="C:mitochondrial matrix"/>
    <property type="evidence" value="ECO:0007669"/>
    <property type="project" value="TreeGrafter"/>
</dbReference>
<comment type="caution">
    <text evidence="13">The sequence shown here is derived from an EMBL/GenBank/DDBJ whole genome shotgun (WGS) entry which is preliminary data.</text>
</comment>
<evidence type="ECO:0000256" key="10">
    <source>
        <dbReference type="PROSITE-ProRule" id="PRU01026"/>
    </source>
</evidence>
<feature type="binding site" evidence="10">
    <location>
        <position position="57"/>
    </location>
    <ligand>
        <name>S-adenosyl-L-methionine</name>
        <dbReference type="ChEBI" id="CHEBI:59789"/>
    </ligand>
</feature>
<evidence type="ECO:0000256" key="3">
    <source>
        <dbReference type="ARBA" id="ARBA00022552"/>
    </source>
</evidence>
<evidence type="ECO:0000256" key="4">
    <source>
        <dbReference type="ARBA" id="ARBA00022603"/>
    </source>
</evidence>
<evidence type="ECO:0000313" key="13">
    <source>
        <dbReference type="EMBL" id="PVV04281.1"/>
    </source>
</evidence>
<comment type="catalytic activity">
    <reaction evidence="9">
        <text>adenosine(1779)/adenosine(1780) in 18S rRNA + 4 S-adenosyl-L-methionine = N(6)-dimethyladenosine(1779)/N(6)-dimethyladenosine(1780) in 18S rRNA + 4 S-adenosyl-L-homocysteine + 4 H(+)</text>
        <dbReference type="Rhea" id="RHEA:42780"/>
        <dbReference type="Rhea" id="RHEA-COMP:10234"/>
        <dbReference type="Rhea" id="RHEA-COMP:10236"/>
        <dbReference type="ChEBI" id="CHEBI:15378"/>
        <dbReference type="ChEBI" id="CHEBI:57856"/>
        <dbReference type="ChEBI" id="CHEBI:59789"/>
        <dbReference type="ChEBI" id="CHEBI:74411"/>
        <dbReference type="ChEBI" id="CHEBI:74493"/>
        <dbReference type="EC" id="2.1.1.183"/>
    </reaction>
</comment>
<evidence type="ECO:0000256" key="6">
    <source>
        <dbReference type="ARBA" id="ARBA00022691"/>
    </source>
</evidence>
<dbReference type="Proteomes" id="UP000245609">
    <property type="component" value="Unassembled WGS sequence"/>
</dbReference>
<keyword evidence="14" id="KW-1185">Reference proteome</keyword>
<dbReference type="InterPro" id="IPR020598">
    <property type="entry name" value="rRNA_Ade_methylase_Trfase_N"/>
</dbReference>
<dbReference type="AlphaFoldDB" id="A0A2T9ZI70"/>
<dbReference type="Gene3D" id="3.40.50.150">
    <property type="entry name" value="Vaccinia Virus protein VP39"/>
    <property type="match status" value="1"/>
</dbReference>
<dbReference type="InterPro" id="IPR001737">
    <property type="entry name" value="KsgA/Erm"/>
</dbReference>
<dbReference type="STRING" id="133381.A0A2T9ZI70"/>
<dbReference type="InterPro" id="IPR023165">
    <property type="entry name" value="rRNA_Ade_diMease-like_C"/>
</dbReference>
<gene>
    <name evidence="13" type="ORF">BB560_001227</name>
</gene>
<keyword evidence="3 11" id="KW-0698">rRNA processing</keyword>
<feature type="binding site" evidence="10">
    <location>
        <position position="31"/>
    </location>
    <ligand>
        <name>S-adenosyl-L-methionine</name>
        <dbReference type="ChEBI" id="CHEBI:59789"/>
    </ligand>
</feature>
<dbReference type="InterPro" id="IPR029063">
    <property type="entry name" value="SAM-dependent_MTases_sf"/>
</dbReference>
<comment type="function">
    <text evidence="8">Mitochondrial transcription factor that confers selective promoter recognition on the core subunit of the yeast mitochondrial RNA polymerase. Interacts with DNA in a non-specific manner.</text>
</comment>
<feature type="binding site" evidence="10">
    <location>
        <position position="79"/>
    </location>
    <ligand>
        <name>S-adenosyl-L-methionine</name>
        <dbReference type="ChEBI" id="CHEBI:59789"/>
    </ligand>
</feature>
<comment type="function">
    <text evidence="1">Specifically dimethylates two adjacent adenosines in the loop of a conserved hairpin near the 3'-end of 18S rRNA in the 40S particle.</text>
</comment>
<dbReference type="EMBL" id="MBFS01000143">
    <property type="protein sequence ID" value="PVV04281.1"/>
    <property type="molecule type" value="Genomic_DNA"/>
</dbReference>
<dbReference type="SUPFAM" id="SSF53335">
    <property type="entry name" value="S-adenosyl-L-methionine-dependent methyltransferases"/>
    <property type="match status" value="1"/>
</dbReference>
<name>A0A2T9ZI70_9FUNG</name>
<keyword evidence="6 10" id="KW-0949">S-adenosyl-L-methionine</keyword>
<dbReference type="InterPro" id="IPR020596">
    <property type="entry name" value="rRNA_Ade_Mease_Trfase_CS"/>
</dbReference>
<evidence type="ECO:0000313" key="14">
    <source>
        <dbReference type="Proteomes" id="UP000245609"/>
    </source>
</evidence>
<dbReference type="GO" id="GO:0006391">
    <property type="term" value="P:transcription initiation at mitochondrial promoter"/>
    <property type="evidence" value="ECO:0007669"/>
    <property type="project" value="TreeGrafter"/>
</dbReference>
<evidence type="ECO:0000256" key="11">
    <source>
        <dbReference type="RuleBase" id="RU362106"/>
    </source>
</evidence>
<keyword evidence="7 10" id="KW-0694">RNA-binding</keyword>
<evidence type="ECO:0000259" key="12">
    <source>
        <dbReference type="SMART" id="SM00650"/>
    </source>
</evidence>
<protein>
    <recommendedName>
        <fullName evidence="11">rRNA adenine N(6)-methyltransferase</fullName>
        <ecNumber evidence="11">2.1.1.-</ecNumber>
    </recommendedName>
</protein>
<accession>A0A2T9ZI70</accession>
<evidence type="ECO:0000256" key="1">
    <source>
        <dbReference type="ARBA" id="ARBA00002977"/>
    </source>
</evidence>
<comment type="subcellular location">
    <subcellularLocation>
        <location evidence="2">Mitochondrion</location>
    </subcellularLocation>
</comment>
<evidence type="ECO:0000256" key="2">
    <source>
        <dbReference type="ARBA" id="ARBA00004173"/>
    </source>
</evidence>
<reference evidence="13 14" key="1">
    <citation type="journal article" date="2018" name="MBio">
        <title>Comparative Genomics Reveals the Core Gene Toolbox for the Fungus-Insect Symbiosis.</title>
        <authorList>
            <person name="Wang Y."/>
            <person name="Stata M."/>
            <person name="Wang W."/>
            <person name="Stajich J.E."/>
            <person name="White M.M."/>
            <person name="Moncalvo J.M."/>
        </authorList>
    </citation>
    <scope>NUCLEOTIDE SEQUENCE [LARGE SCALE GENOMIC DNA]</scope>
    <source>
        <strain evidence="13 14">SC-DP-2</strain>
    </source>
</reference>
<dbReference type="InterPro" id="IPR011530">
    <property type="entry name" value="rRNA_adenine_dimethylase"/>
</dbReference>
<evidence type="ECO:0000256" key="7">
    <source>
        <dbReference type="ARBA" id="ARBA00022884"/>
    </source>
</evidence>
<dbReference type="NCBIfam" id="TIGR00755">
    <property type="entry name" value="ksgA"/>
    <property type="match status" value="1"/>
</dbReference>
<dbReference type="CDD" id="cd02440">
    <property type="entry name" value="AdoMet_MTases"/>
    <property type="match status" value="1"/>
</dbReference>
<feature type="binding site" evidence="10">
    <location>
        <position position="131"/>
    </location>
    <ligand>
        <name>S-adenosyl-L-methionine</name>
        <dbReference type="ChEBI" id="CHEBI:59789"/>
    </ligand>
</feature>
<evidence type="ECO:0000256" key="8">
    <source>
        <dbReference type="ARBA" id="ARBA00024915"/>
    </source>
</evidence>
<proteinExistence type="inferred from homology"/>